<evidence type="ECO:0000313" key="3">
    <source>
        <dbReference type="Proteomes" id="UP000078542"/>
    </source>
</evidence>
<accession>A0A195CGC1</accession>
<name>A0A195CGC1_9HYME</name>
<evidence type="ECO:0000256" key="1">
    <source>
        <dbReference type="SAM" id="MobiDB-lite"/>
    </source>
</evidence>
<sequence>GGEEDKKEGEKARQEAARGRGGWREEKEEETQQEQEARRSSTTAISRELIPLPPSHLIALSHATSGCVGVSGRLKKHGRLRPSI</sequence>
<organism evidence="2 3">
    <name type="scientific">Cyphomyrmex costatus</name>
    <dbReference type="NCBI Taxonomy" id="456900"/>
    <lineage>
        <taxon>Eukaryota</taxon>
        <taxon>Metazoa</taxon>
        <taxon>Ecdysozoa</taxon>
        <taxon>Arthropoda</taxon>
        <taxon>Hexapoda</taxon>
        <taxon>Insecta</taxon>
        <taxon>Pterygota</taxon>
        <taxon>Neoptera</taxon>
        <taxon>Endopterygota</taxon>
        <taxon>Hymenoptera</taxon>
        <taxon>Apocrita</taxon>
        <taxon>Aculeata</taxon>
        <taxon>Formicoidea</taxon>
        <taxon>Formicidae</taxon>
        <taxon>Myrmicinae</taxon>
        <taxon>Cyphomyrmex</taxon>
    </lineage>
</organism>
<feature type="non-terminal residue" evidence="2">
    <location>
        <position position="1"/>
    </location>
</feature>
<evidence type="ECO:0000313" key="2">
    <source>
        <dbReference type="EMBL" id="KYM99794.1"/>
    </source>
</evidence>
<feature type="region of interest" description="Disordered" evidence="1">
    <location>
        <begin position="1"/>
        <end position="49"/>
    </location>
</feature>
<dbReference type="AlphaFoldDB" id="A0A195CGC1"/>
<dbReference type="EMBL" id="KQ977791">
    <property type="protein sequence ID" value="KYM99794.1"/>
    <property type="molecule type" value="Genomic_DNA"/>
</dbReference>
<protein>
    <submittedName>
        <fullName evidence="2">Uncharacterized protein</fullName>
    </submittedName>
</protein>
<gene>
    <name evidence="2" type="ORF">ALC62_09412</name>
</gene>
<feature type="compositionally biased region" description="Basic and acidic residues" evidence="1">
    <location>
        <begin position="1"/>
        <end position="26"/>
    </location>
</feature>
<dbReference type="Proteomes" id="UP000078542">
    <property type="component" value="Unassembled WGS sequence"/>
</dbReference>
<reference evidence="2 3" key="1">
    <citation type="submission" date="2016-03" db="EMBL/GenBank/DDBJ databases">
        <title>Cyphomyrmex costatus WGS genome.</title>
        <authorList>
            <person name="Nygaard S."/>
            <person name="Hu H."/>
            <person name="Boomsma J."/>
            <person name="Zhang G."/>
        </authorList>
    </citation>
    <scope>NUCLEOTIDE SEQUENCE [LARGE SCALE GENOMIC DNA]</scope>
    <source>
        <strain evidence="2">MS0001</strain>
        <tissue evidence="2">Whole body</tissue>
    </source>
</reference>
<keyword evidence="3" id="KW-1185">Reference proteome</keyword>
<proteinExistence type="predicted"/>